<feature type="domain" description="Transposase IS4-like" evidence="1">
    <location>
        <begin position="144"/>
        <end position="347"/>
    </location>
</feature>
<reference evidence="2 3" key="1">
    <citation type="submission" date="2014-07" db="EMBL/GenBank/DDBJ databases">
        <title>Methanogenic archaea and the global carbon cycle.</title>
        <authorList>
            <person name="Henriksen J.R."/>
            <person name="Luke J."/>
            <person name="Reinhart S."/>
            <person name="Benedict M.N."/>
            <person name="Youngblut N.D."/>
            <person name="Metcalf M.E."/>
            <person name="Whitaker R.J."/>
            <person name="Metcalf W.W."/>
        </authorList>
    </citation>
    <scope>NUCLEOTIDE SEQUENCE [LARGE SCALE GENOMIC DNA]</scope>
    <source>
        <strain evidence="2 3">C2J</strain>
    </source>
</reference>
<dbReference type="EMBL" id="CP009508">
    <property type="protein sequence ID" value="AKB34618.1"/>
    <property type="molecule type" value="Genomic_DNA"/>
</dbReference>
<dbReference type="GO" id="GO:0003677">
    <property type="term" value="F:DNA binding"/>
    <property type="evidence" value="ECO:0007669"/>
    <property type="project" value="InterPro"/>
</dbReference>
<evidence type="ECO:0000313" key="2">
    <source>
        <dbReference type="EMBL" id="AKB34618.1"/>
    </source>
</evidence>
<protein>
    <recommendedName>
        <fullName evidence="1">Transposase IS4-like domain-containing protein</fullName>
    </recommendedName>
</protein>
<evidence type="ECO:0000313" key="3">
    <source>
        <dbReference type="Proteomes" id="UP000033123"/>
    </source>
</evidence>
<organism evidence="2 3">
    <name type="scientific">Methanosarcina siciliae C2J</name>
    <dbReference type="NCBI Taxonomy" id="1434118"/>
    <lineage>
        <taxon>Archaea</taxon>
        <taxon>Methanobacteriati</taxon>
        <taxon>Methanobacteriota</taxon>
        <taxon>Stenosarchaea group</taxon>
        <taxon>Methanomicrobia</taxon>
        <taxon>Methanosarcinales</taxon>
        <taxon>Methanosarcinaceae</taxon>
        <taxon>Methanosarcina</taxon>
    </lineage>
</organism>
<dbReference type="AlphaFoldDB" id="A0A0E3PIB0"/>
<sequence>MSKNSMLYKGVLFEDSFENYLGRESTSICQFLYFLCIDDIAKHVERTFYTNKSWHFKYSVSSMIKLFVVKCFRKLSYDKTISSLTEEEAILLSFFDENGQIKLPSGGTLHHFVKYRLGEEGINEIMMLLGEKILKLSPEKEAKIDSTPLEASRYDTYADYNPHYECKMDKAHITMVGTYPVYMTHTKGLAGDSPELINHIKALKKMNADLDLYSADGGYDSFCNHSDIWYHLDAKPIISYASNAVIKQEGEEERINHWVNKKWRIGGDVHAPMESKLKFLYENERKEQVGMYLRNQNIRNESFDDQYKKRAECEKIHGHIKGTVKFDIRRLRNEGKKLYSLLSFIAYQLLVLTEMQNKIGNKNSFGKYF</sequence>
<gene>
    <name evidence="2" type="ORF">MSSAC_0028</name>
</gene>
<dbReference type="GO" id="GO:0006313">
    <property type="term" value="P:DNA transposition"/>
    <property type="evidence" value="ECO:0007669"/>
    <property type="project" value="InterPro"/>
</dbReference>
<dbReference type="Proteomes" id="UP000033123">
    <property type="component" value="Chromosome"/>
</dbReference>
<dbReference type="KEGG" id="msj:MSSAC_0028"/>
<dbReference type="InterPro" id="IPR002559">
    <property type="entry name" value="Transposase_11"/>
</dbReference>
<proteinExistence type="predicted"/>
<dbReference type="GeneID" id="24869550"/>
<dbReference type="Pfam" id="PF01609">
    <property type="entry name" value="DDE_Tnp_1"/>
    <property type="match status" value="1"/>
</dbReference>
<dbReference type="HOGENOM" id="CLU_749273_0_0_2"/>
<evidence type="ECO:0000259" key="1">
    <source>
        <dbReference type="Pfam" id="PF01609"/>
    </source>
</evidence>
<name>A0A0E3PIB0_9EURY</name>
<dbReference type="GO" id="GO:0004803">
    <property type="term" value="F:transposase activity"/>
    <property type="evidence" value="ECO:0007669"/>
    <property type="project" value="InterPro"/>
</dbReference>
<accession>A0A0E3PIB0</accession>
<dbReference type="RefSeq" id="WP_048178832.1">
    <property type="nucleotide sequence ID" value="NZ_CP009508.1"/>
</dbReference>
<dbReference type="PATRIC" id="fig|1434118.4.peg.36"/>